<feature type="transmembrane region" description="Helical" evidence="2">
    <location>
        <begin position="12"/>
        <end position="32"/>
    </location>
</feature>
<reference evidence="3 4" key="6">
    <citation type="journal article" date="1999" name="Virology">
        <title>Chlorella virus PBCV-1 encodes a functional homospermidine synthase.</title>
        <authorList>
            <person name="Kaiser A."/>
            <person name="Vollmert M."/>
            <person name="Tholl D."/>
            <person name="Graves M.V."/>
            <person name="Gurnon J.R."/>
            <person name="Xing W."/>
            <person name="Lisec A.D."/>
            <person name="Nickerson K.W."/>
            <person name="Van Etten J.L."/>
        </authorList>
    </citation>
    <scope>NUCLEOTIDE SEQUENCE [LARGE SCALE GENOMIC DNA]</scope>
</reference>
<organism evidence="3 4">
    <name type="scientific">Paramecium bursaria Chlorella virus 1</name>
    <name type="common">PBCV-1</name>
    <dbReference type="NCBI Taxonomy" id="10506"/>
    <lineage>
        <taxon>Viruses</taxon>
        <taxon>Varidnaviria</taxon>
        <taxon>Bamfordvirae</taxon>
        <taxon>Nucleocytoviricota</taxon>
        <taxon>Megaviricetes</taxon>
        <taxon>Algavirales</taxon>
        <taxon>Phycodnaviridae</taxon>
        <taxon>Chlorovirus</taxon>
        <taxon>Chlorovirus vanettense</taxon>
    </lineage>
</organism>
<proteinExistence type="predicted"/>
<reference evidence="3 4" key="1">
    <citation type="journal article" date="1995" name="Virology">
        <title>Analysis of 45 kb of DNA located at the left end of the chlorella virus PBCV-1 genome.</title>
        <authorList>
            <person name="Lu Z."/>
            <person name="Li Y."/>
            <person name="Zhang Y."/>
            <person name="Kutish G.F."/>
            <person name="Rock D.L."/>
            <person name="Van Etten J.L."/>
        </authorList>
    </citation>
    <scope>NUCLEOTIDE SEQUENCE [LARGE SCALE GENOMIC DNA]</scope>
</reference>
<protein>
    <submittedName>
        <fullName evidence="3">Uncharacterized protein</fullName>
    </submittedName>
</protein>
<evidence type="ECO:0000313" key="3">
    <source>
        <dbReference type="EMBL" id="AAC96525.1"/>
    </source>
</evidence>
<reference evidence="3 4" key="8">
    <citation type="journal article" date="2010" name="J. Virol.">
        <title>Microarray analysis of Paramecium bursaria chlorella virus 1 transcription.</title>
        <authorList>
            <person name="Yanai-Balser G.M."/>
            <person name="Duncan G.A."/>
            <person name="Eudy J.D."/>
            <person name="Wang D."/>
            <person name="Li X."/>
            <person name="Agarkova I.V."/>
            <person name="Dunigan D.D."/>
            <person name="Van Etten J.L."/>
        </authorList>
    </citation>
    <scope>NUCLEOTIDE SEQUENCE [LARGE SCALE GENOMIC DNA]</scope>
</reference>
<feature type="compositionally biased region" description="Acidic residues" evidence="1">
    <location>
        <begin position="100"/>
        <end position="110"/>
    </location>
</feature>
<dbReference type="OrthoDB" id="24790at10239"/>
<dbReference type="EMBL" id="JF411744">
    <property type="protein sequence ID" value="AAC96525.1"/>
    <property type="molecule type" value="Genomic_DNA"/>
</dbReference>
<dbReference type="RefSeq" id="NP_048505.1">
    <property type="nucleotide sequence ID" value="NC_000852.5"/>
</dbReference>
<keyword evidence="4" id="KW-1185">Reference proteome</keyword>
<reference evidence="3 4" key="7">
    <citation type="journal article" date="2000" name="Virology">
        <title>Characterization of a beta-1,3-glucanase encoded by chlorella virus PBCV-1.</title>
        <authorList>
            <person name="Sun L."/>
            <person name="Gurnon J.R."/>
            <person name="Adams B.J."/>
            <person name="Graves M.V."/>
            <person name="Van Etten J.L."/>
        </authorList>
    </citation>
    <scope>NUCLEOTIDE SEQUENCE [LARGE SCALE GENOMIC DNA]</scope>
</reference>
<evidence type="ECO:0000256" key="1">
    <source>
        <dbReference type="SAM" id="MobiDB-lite"/>
    </source>
</evidence>
<reference evidence="3 4" key="4">
    <citation type="journal article" date="1996" name="Virology">
        <title>Analysis of 76 kb of the chlorella virus PBCV-1 330-kb genome: map positions 182 to 258.</title>
        <authorList>
            <person name="Kutish G.F."/>
            <person name="Li Y."/>
            <person name="Lu Z."/>
            <person name="Furuta M."/>
            <person name="Rock D.L."/>
            <person name="Van Etten J.L."/>
        </authorList>
    </citation>
    <scope>NUCLEOTIDE SEQUENCE [LARGE SCALE GENOMIC DNA]</scope>
</reference>
<organismHost>
    <name type="scientific">Chlorella</name>
    <dbReference type="NCBI Taxonomy" id="3071"/>
</organismHost>
<evidence type="ECO:0000256" key="2">
    <source>
        <dbReference type="SAM" id="Phobius"/>
    </source>
</evidence>
<evidence type="ECO:0000313" key="4">
    <source>
        <dbReference type="Proteomes" id="UP000000862"/>
    </source>
</evidence>
<reference evidence="3 4" key="3">
    <citation type="journal article" date="1996" name="Virology">
        <title>Analysis of 94 kb of the chlorella virus PBCV-1 330-kb genome: map positions 88 to 182.</title>
        <authorList>
            <person name="Lu Z."/>
            <person name="Li Y."/>
            <person name="Que Q."/>
            <person name="Kutish G.F."/>
            <person name="Rock D.L."/>
            <person name="Van Etten J.L."/>
        </authorList>
    </citation>
    <scope>NUCLEOTIDE SEQUENCE [LARGE SCALE GENOMIC DNA]</scope>
</reference>
<dbReference type="KEGG" id="vg:917854"/>
<feature type="region of interest" description="Disordered" evidence="1">
    <location>
        <begin position="81"/>
        <end position="110"/>
    </location>
</feature>
<sequence length="110" mass="12328">MMDRIMEIYQSIPKPVIFAVVILALIAIFFLWKKFSSRDKESEVVKGVENSQVYARNIQESLDKEAEPMMSSVTPQYAQEVQTGLGDLETTEDAAPGGAESDDDFEAFDE</sequence>
<dbReference type="Proteomes" id="UP000000862">
    <property type="component" value="Segment"/>
</dbReference>
<keyword evidence="2" id="KW-0472">Membrane</keyword>
<dbReference type="GeneID" id="917854"/>
<keyword evidence="2" id="KW-0812">Transmembrane</keyword>
<reference evidence="3 4" key="2">
    <citation type="journal article" date="1995" name="Virology">
        <title>Analysis of 43 kb of the Chlorella virus PBCV-1 330-kb genome: map positions 45 to 88.</title>
        <authorList>
            <person name="Li Y."/>
            <person name="Lu Z."/>
            <person name="Burbank D.E."/>
            <person name="Kutish G.F."/>
            <person name="Rock D.L."/>
            <person name="Van Etten J.L."/>
        </authorList>
    </citation>
    <scope>NUCLEOTIDE SEQUENCE [LARGE SCALE GENOMIC DNA]</scope>
</reference>
<dbReference type="PIR" id="T17648">
    <property type="entry name" value="T17648"/>
</dbReference>
<reference evidence="3 4" key="5">
    <citation type="journal article" date="1997" name="Virology">
        <title>Analysis of 74 kb of DNA located at the right end of the 330-kb chlorella virus PBCV-1 genome.</title>
        <authorList>
            <person name="Li Y."/>
            <person name="Lu Z."/>
            <person name="Sun L."/>
            <person name="Ropp S."/>
            <person name="Kutish G.F."/>
            <person name="Rock D.L."/>
            <person name="Van Etten J.L."/>
        </authorList>
    </citation>
    <scope>NUCLEOTIDE SEQUENCE [LARGE SCALE GENOMIC DNA]</scope>
</reference>
<gene>
    <name evidence="3" type="primary">A157L</name>
</gene>
<keyword evidence="2" id="KW-1133">Transmembrane helix</keyword>
<name>Q84477_PBCV1</name>
<accession>Q84477</accession>